<dbReference type="OrthoDB" id="9801824at2"/>
<protein>
    <recommendedName>
        <fullName evidence="1">RelA/SpoT domain-containing protein</fullName>
    </recommendedName>
</protein>
<dbReference type="SUPFAM" id="SSF81301">
    <property type="entry name" value="Nucleotidyltransferase"/>
    <property type="match status" value="1"/>
</dbReference>
<name>A0A1I2G536_9BACT</name>
<proteinExistence type="predicted"/>
<reference evidence="2 3" key="1">
    <citation type="submission" date="2016-10" db="EMBL/GenBank/DDBJ databases">
        <authorList>
            <person name="de Groot N.N."/>
        </authorList>
    </citation>
    <scope>NUCLEOTIDE SEQUENCE [LARGE SCALE GENOMIC DNA]</scope>
    <source>
        <strain evidence="2 3">DSM 19012</strain>
    </source>
</reference>
<dbReference type="CDD" id="cd05399">
    <property type="entry name" value="NT_Rel-Spo_like"/>
    <property type="match status" value="1"/>
</dbReference>
<dbReference type="Pfam" id="PF04607">
    <property type="entry name" value="RelA_SpoT"/>
    <property type="match status" value="1"/>
</dbReference>
<dbReference type="InterPro" id="IPR043519">
    <property type="entry name" value="NT_sf"/>
</dbReference>
<evidence type="ECO:0000313" key="2">
    <source>
        <dbReference type="EMBL" id="SFF12097.1"/>
    </source>
</evidence>
<dbReference type="Proteomes" id="UP000181976">
    <property type="component" value="Unassembled WGS sequence"/>
</dbReference>
<organism evidence="2 3">
    <name type="scientific">Thermophagus xiamenensis</name>
    <dbReference type="NCBI Taxonomy" id="385682"/>
    <lineage>
        <taxon>Bacteria</taxon>
        <taxon>Pseudomonadati</taxon>
        <taxon>Bacteroidota</taxon>
        <taxon>Bacteroidia</taxon>
        <taxon>Marinilabiliales</taxon>
        <taxon>Marinilabiliaceae</taxon>
        <taxon>Thermophagus</taxon>
    </lineage>
</organism>
<dbReference type="Gene3D" id="3.30.460.10">
    <property type="entry name" value="Beta Polymerase, domain 2"/>
    <property type="match status" value="1"/>
</dbReference>
<evidence type="ECO:0000259" key="1">
    <source>
        <dbReference type="Pfam" id="PF04607"/>
    </source>
</evidence>
<dbReference type="GO" id="GO:0015969">
    <property type="term" value="P:guanosine tetraphosphate metabolic process"/>
    <property type="evidence" value="ECO:0007669"/>
    <property type="project" value="InterPro"/>
</dbReference>
<dbReference type="eggNOG" id="COG2357">
    <property type="taxonomic scope" value="Bacteria"/>
</dbReference>
<accession>A0A1I2G536</accession>
<gene>
    <name evidence="2" type="ORF">SAMN05444380_1522</name>
</gene>
<dbReference type="InParanoid" id="A0A1I2G536"/>
<dbReference type="STRING" id="385682.SAMN05444380_1522"/>
<sequence>MYPGLLIIERELRNEISSELDRIGLLYRLFSRPKDKLSIEEKILRKGGKYEMNGTLMQDLIGLRIVTYFSDDVDLVYSMLKNKLSFVSESIDKHKLTVFAPKRTNLIFRIYHLK</sequence>
<dbReference type="RefSeq" id="WP_052298970.1">
    <property type="nucleotide sequence ID" value="NZ_AFSL01000110.1"/>
</dbReference>
<keyword evidence="3" id="KW-1185">Reference proteome</keyword>
<feature type="domain" description="RelA/SpoT" evidence="1">
    <location>
        <begin position="31"/>
        <end position="98"/>
    </location>
</feature>
<evidence type="ECO:0000313" key="3">
    <source>
        <dbReference type="Proteomes" id="UP000181976"/>
    </source>
</evidence>
<dbReference type="EMBL" id="FONA01000052">
    <property type="protein sequence ID" value="SFF12097.1"/>
    <property type="molecule type" value="Genomic_DNA"/>
</dbReference>
<dbReference type="AlphaFoldDB" id="A0A1I2G536"/>
<dbReference type="InterPro" id="IPR007685">
    <property type="entry name" value="RelA_SpoT"/>
</dbReference>